<gene>
    <name evidence="10" type="ORF">Ga0123462_2283</name>
</gene>
<comment type="catalytic activity">
    <reaction evidence="7 8">
        <text>D-ribulose 5-phosphate + ATP = D-ribulose 1,5-bisphosphate + ADP + H(+)</text>
        <dbReference type="Rhea" id="RHEA:19365"/>
        <dbReference type="ChEBI" id="CHEBI:15378"/>
        <dbReference type="ChEBI" id="CHEBI:30616"/>
        <dbReference type="ChEBI" id="CHEBI:57870"/>
        <dbReference type="ChEBI" id="CHEBI:58121"/>
        <dbReference type="ChEBI" id="CHEBI:456216"/>
        <dbReference type="EC" id="2.7.1.19"/>
    </reaction>
</comment>
<dbReference type="SUPFAM" id="SSF52540">
    <property type="entry name" value="P-loop containing nucleoside triphosphate hydrolases"/>
    <property type="match status" value="1"/>
</dbReference>
<keyword evidence="6" id="KW-0067">ATP-binding</keyword>
<proteinExistence type="inferred from homology"/>
<reference evidence="10 11" key="1">
    <citation type="submission" date="2016-12" db="EMBL/GenBank/DDBJ databases">
        <title>Isolation and genomic insights into novel planktonic Zetaproteobacteria from stratified waters of the Chesapeake Bay.</title>
        <authorList>
            <person name="McAllister S.M."/>
            <person name="Kato S."/>
            <person name="Chan C.S."/>
            <person name="Chiu B.K."/>
            <person name="Field E.K."/>
        </authorList>
    </citation>
    <scope>NUCLEOTIDE SEQUENCE [LARGE SCALE GENOMIC DNA]</scope>
    <source>
        <strain evidence="10 11">CP-8</strain>
    </source>
</reference>
<accession>A0A2K8L7J8</accession>
<evidence type="ECO:0000256" key="7">
    <source>
        <dbReference type="ARBA" id="ARBA00047663"/>
    </source>
</evidence>
<name>A0A2K8L7J8_9PROT</name>
<protein>
    <recommendedName>
        <fullName evidence="2 8">Phosphoribulokinase</fullName>
        <ecNumber evidence="2 8">2.7.1.19</ecNumber>
    </recommendedName>
</protein>
<sequence>MSANHPVISVTGSSGAGTSTAKVALEHIFRREKVTPAIVEGDCFHRFDRYEFREKSKEFEAVGKRLSHFSDEANLFDKIADLFKDYGEKGVGKARTYIHDDEEAKIYGVEPGRFTDWRDVGEGSDLLFYEGLHGGVEEVLPYADLLLGIVPVVNLEWIQKIHRDTEMRGYSPEAVVENILSRMHDYVHFITPQFSNTDINFQRVPLVDTSNPFIARDVPTPDESVVVIRVRKPEKWGIDFPWLSSMLHDSFMSRRNTIVVPAGKMMFAMELILSPIIHELMEKKRKG</sequence>
<dbReference type="PROSITE" id="PS00567">
    <property type="entry name" value="PHOSPHORIBULOKINASE"/>
    <property type="match status" value="1"/>
</dbReference>
<dbReference type="InterPro" id="IPR006083">
    <property type="entry name" value="PRK/URK"/>
</dbReference>
<dbReference type="Proteomes" id="UP000231637">
    <property type="component" value="Chromosome"/>
</dbReference>
<evidence type="ECO:0000313" key="10">
    <source>
        <dbReference type="EMBL" id="ATX83112.1"/>
    </source>
</evidence>
<evidence type="ECO:0000256" key="3">
    <source>
        <dbReference type="ARBA" id="ARBA00022679"/>
    </source>
</evidence>
<keyword evidence="3 10" id="KW-0808">Transferase</keyword>
<dbReference type="NCBIfam" id="NF011997">
    <property type="entry name" value="PRK15453.1"/>
    <property type="match status" value="1"/>
</dbReference>
<keyword evidence="11" id="KW-1185">Reference proteome</keyword>
<dbReference type="EC" id="2.7.1.19" evidence="2 8"/>
<evidence type="ECO:0000313" key="11">
    <source>
        <dbReference type="Proteomes" id="UP000231637"/>
    </source>
</evidence>
<dbReference type="PRINTS" id="PR00478">
    <property type="entry name" value="PHRIBLKINASE"/>
</dbReference>
<dbReference type="InterPro" id="IPR027417">
    <property type="entry name" value="P-loop_NTPase"/>
</dbReference>
<dbReference type="OrthoDB" id="9773443at2"/>
<feature type="domain" description="Phosphoribulokinase/uridine kinase" evidence="9">
    <location>
        <begin position="7"/>
        <end position="210"/>
    </location>
</feature>
<dbReference type="GO" id="GO:0005975">
    <property type="term" value="P:carbohydrate metabolic process"/>
    <property type="evidence" value="ECO:0007669"/>
    <property type="project" value="InterPro"/>
</dbReference>
<comment type="similarity">
    <text evidence="1 8">Belongs to the phosphoribulokinase family.</text>
</comment>
<evidence type="ECO:0000256" key="8">
    <source>
        <dbReference type="RuleBase" id="RU004082"/>
    </source>
</evidence>
<evidence type="ECO:0000256" key="4">
    <source>
        <dbReference type="ARBA" id="ARBA00022741"/>
    </source>
</evidence>
<dbReference type="EMBL" id="CP018800">
    <property type="protein sequence ID" value="ATX83112.1"/>
    <property type="molecule type" value="Genomic_DNA"/>
</dbReference>
<dbReference type="Pfam" id="PF00485">
    <property type="entry name" value="PRK"/>
    <property type="match status" value="1"/>
</dbReference>
<dbReference type="KEGG" id="mfn:Ga0123462_2283"/>
<dbReference type="GO" id="GO:0008974">
    <property type="term" value="F:phosphoribulokinase activity"/>
    <property type="evidence" value="ECO:0007669"/>
    <property type="project" value="UniProtKB-EC"/>
</dbReference>
<evidence type="ECO:0000259" key="9">
    <source>
        <dbReference type="Pfam" id="PF00485"/>
    </source>
</evidence>
<evidence type="ECO:0000256" key="2">
    <source>
        <dbReference type="ARBA" id="ARBA00012042"/>
    </source>
</evidence>
<evidence type="ECO:0000256" key="1">
    <source>
        <dbReference type="ARBA" id="ARBA00009719"/>
    </source>
</evidence>
<dbReference type="Gene3D" id="3.40.50.300">
    <property type="entry name" value="P-loop containing nucleotide triphosphate hydrolases"/>
    <property type="match status" value="1"/>
</dbReference>
<dbReference type="RefSeq" id="WP_100266383.1">
    <property type="nucleotide sequence ID" value="NZ_CP018800.1"/>
</dbReference>
<keyword evidence="4" id="KW-0547">Nucleotide-binding</keyword>
<evidence type="ECO:0000256" key="6">
    <source>
        <dbReference type="ARBA" id="ARBA00022840"/>
    </source>
</evidence>
<dbReference type="AlphaFoldDB" id="A0A2K8L7J8"/>
<dbReference type="InterPro" id="IPR006082">
    <property type="entry name" value="PRK"/>
</dbReference>
<dbReference type="GO" id="GO:0005524">
    <property type="term" value="F:ATP binding"/>
    <property type="evidence" value="ECO:0007669"/>
    <property type="project" value="UniProtKB-KW"/>
</dbReference>
<keyword evidence="5 10" id="KW-0418">Kinase</keyword>
<organism evidence="10 11">
    <name type="scientific">Mariprofundus ferrinatatus</name>
    <dbReference type="NCBI Taxonomy" id="1921087"/>
    <lineage>
        <taxon>Bacteria</taxon>
        <taxon>Pseudomonadati</taxon>
        <taxon>Pseudomonadota</taxon>
        <taxon>Candidatius Mariprofundia</taxon>
        <taxon>Mariprofundales</taxon>
        <taxon>Mariprofundaceae</taxon>
        <taxon>Mariprofundus</taxon>
    </lineage>
</organism>
<evidence type="ECO:0000256" key="5">
    <source>
        <dbReference type="ARBA" id="ARBA00022777"/>
    </source>
</evidence>